<reference evidence="3 4" key="1">
    <citation type="submission" date="2019-07" db="EMBL/GenBank/DDBJ databases">
        <authorList>
            <person name="Jastrzebski P J."/>
            <person name="Paukszto L."/>
            <person name="Jastrzebski P J."/>
        </authorList>
    </citation>
    <scope>NUCLEOTIDE SEQUENCE [LARGE SCALE GENOMIC DNA]</scope>
    <source>
        <strain evidence="3 4">WMS-il1</strain>
    </source>
</reference>
<keyword evidence="4" id="KW-1185">Reference proteome</keyword>
<dbReference type="AlphaFoldDB" id="A0A564Y905"/>
<dbReference type="EMBL" id="CABIJS010000100">
    <property type="protein sequence ID" value="VUZ42735.1"/>
    <property type="molecule type" value="Genomic_DNA"/>
</dbReference>
<protein>
    <submittedName>
        <fullName evidence="3">Uncharacterized protein</fullName>
    </submittedName>
</protein>
<dbReference type="EMBL" id="CABIJS010000111">
    <property type="protein sequence ID" value="VUZ43730.1"/>
    <property type="molecule type" value="Genomic_DNA"/>
</dbReference>
<dbReference type="Proteomes" id="UP000321570">
    <property type="component" value="Unassembled WGS sequence"/>
</dbReference>
<dbReference type="EMBL" id="CABIJS010000111">
    <property type="protein sequence ID" value="VUZ43723.1"/>
    <property type="molecule type" value="Genomic_DNA"/>
</dbReference>
<accession>A0A564Y905</accession>
<evidence type="ECO:0000313" key="1">
    <source>
        <dbReference type="EMBL" id="VUZ42735.1"/>
    </source>
</evidence>
<evidence type="ECO:0000313" key="3">
    <source>
        <dbReference type="EMBL" id="VUZ43730.1"/>
    </source>
</evidence>
<organism evidence="3 4">
    <name type="scientific">Hymenolepis diminuta</name>
    <name type="common">Rat tapeworm</name>
    <dbReference type="NCBI Taxonomy" id="6216"/>
    <lineage>
        <taxon>Eukaryota</taxon>
        <taxon>Metazoa</taxon>
        <taxon>Spiralia</taxon>
        <taxon>Lophotrochozoa</taxon>
        <taxon>Platyhelminthes</taxon>
        <taxon>Cestoda</taxon>
        <taxon>Eucestoda</taxon>
        <taxon>Cyclophyllidea</taxon>
        <taxon>Hymenolepididae</taxon>
        <taxon>Hymenolepis</taxon>
    </lineage>
</organism>
<gene>
    <name evidence="1" type="ORF">WMSIL1_LOCUS3298</name>
    <name evidence="2" type="ORF">WMSIL1_LOCUS3933</name>
    <name evidence="3" type="ORF">WMSIL1_LOCUS3936</name>
</gene>
<proteinExistence type="predicted"/>
<feature type="non-terminal residue" evidence="3">
    <location>
        <position position="1"/>
    </location>
</feature>
<name>A0A564Y905_HYMDI</name>
<dbReference type="Pfam" id="PF05596">
    <property type="entry name" value="Taeniidae_ag"/>
    <property type="match status" value="1"/>
</dbReference>
<sequence length="65" mass="7693">SEDKTEDFNSHVTQYLDNAQKFFNDDPVGSKLKEIAQKTSEFVQELKMKVRALQRKYIQDLLKEK</sequence>
<dbReference type="InterPro" id="IPR008860">
    <property type="entry name" value="Taeniidae_ag"/>
</dbReference>
<evidence type="ECO:0000313" key="4">
    <source>
        <dbReference type="Proteomes" id="UP000321570"/>
    </source>
</evidence>
<evidence type="ECO:0000313" key="2">
    <source>
        <dbReference type="EMBL" id="VUZ43723.1"/>
    </source>
</evidence>